<feature type="domain" description="Aminotransferase-like plant mobile" evidence="1">
    <location>
        <begin position="15"/>
        <end position="79"/>
    </location>
</feature>
<dbReference type="PANTHER" id="PTHR46033:SF8">
    <property type="entry name" value="PROTEIN MAINTENANCE OF MERISTEMS-LIKE"/>
    <property type="match status" value="1"/>
</dbReference>
<protein>
    <recommendedName>
        <fullName evidence="1">Aminotransferase-like plant mobile domain-containing protein</fullName>
    </recommendedName>
</protein>
<dbReference type="EMBL" id="SDMP01000006">
    <property type="protein sequence ID" value="RYR53090.1"/>
    <property type="molecule type" value="Genomic_DNA"/>
</dbReference>
<keyword evidence="3" id="KW-1185">Reference proteome</keyword>
<evidence type="ECO:0000259" key="1">
    <source>
        <dbReference type="Pfam" id="PF10536"/>
    </source>
</evidence>
<reference evidence="2 3" key="1">
    <citation type="submission" date="2019-01" db="EMBL/GenBank/DDBJ databases">
        <title>Sequencing of cultivated peanut Arachis hypogaea provides insights into genome evolution and oil improvement.</title>
        <authorList>
            <person name="Chen X."/>
        </authorList>
    </citation>
    <scope>NUCLEOTIDE SEQUENCE [LARGE SCALE GENOMIC DNA]</scope>
    <source>
        <strain evidence="3">cv. Fuhuasheng</strain>
        <tissue evidence="2">Leaves</tissue>
    </source>
</reference>
<dbReference type="Pfam" id="PF10536">
    <property type="entry name" value="PMD"/>
    <property type="match status" value="1"/>
</dbReference>
<dbReference type="PANTHER" id="PTHR46033">
    <property type="entry name" value="PROTEIN MAIN-LIKE 2"/>
    <property type="match status" value="1"/>
</dbReference>
<evidence type="ECO:0000313" key="2">
    <source>
        <dbReference type="EMBL" id="RYR53090.1"/>
    </source>
</evidence>
<proteinExistence type="predicted"/>
<evidence type="ECO:0000313" key="3">
    <source>
        <dbReference type="Proteomes" id="UP000289738"/>
    </source>
</evidence>
<name>A0A445CQ76_ARAHY</name>
<accession>A0A445CQ76</accession>
<organism evidence="2 3">
    <name type="scientific">Arachis hypogaea</name>
    <name type="common">Peanut</name>
    <dbReference type="NCBI Taxonomy" id="3818"/>
    <lineage>
        <taxon>Eukaryota</taxon>
        <taxon>Viridiplantae</taxon>
        <taxon>Streptophyta</taxon>
        <taxon>Embryophyta</taxon>
        <taxon>Tracheophyta</taxon>
        <taxon>Spermatophyta</taxon>
        <taxon>Magnoliopsida</taxon>
        <taxon>eudicotyledons</taxon>
        <taxon>Gunneridae</taxon>
        <taxon>Pentapetalae</taxon>
        <taxon>rosids</taxon>
        <taxon>fabids</taxon>
        <taxon>Fabales</taxon>
        <taxon>Fabaceae</taxon>
        <taxon>Papilionoideae</taxon>
        <taxon>50 kb inversion clade</taxon>
        <taxon>dalbergioids sensu lato</taxon>
        <taxon>Dalbergieae</taxon>
        <taxon>Pterocarpus clade</taxon>
        <taxon>Arachis</taxon>
    </lineage>
</organism>
<sequence>MPLHDWIRPYLKNEGLYHLARLNNYWFWVDESLLSAFIERWCRETHTFHMPSGECTITLQDVVYQLGLPVNGKAVNKCLTDFDQFILDKRIM</sequence>
<dbReference type="Proteomes" id="UP000289738">
    <property type="component" value="Chromosome A06"/>
</dbReference>
<dbReference type="InterPro" id="IPR044824">
    <property type="entry name" value="MAIN-like"/>
</dbReference>
<dbReference type="AlphaFoldDB" id="A0A445CQ76"/>
<dbReference type="GO" id="GO:0010073">
    <property type="term" value="P:meristem maintenance"/>
    <property type="evidence" value="ECO:0007669"/>
    <property type="project" value="InterPro"/>
</dbReference>
<comment type="caution">
    <text evidence="2">The sequence shown here is derived from an EMBL/GenBank/DDBJ whole genome shotgun (WGS) entry which is preliminary data.</text>
</comment>
<gene>
    <name evidence="2" type="ORF">Ahy_A06g027979</name>
</gene>
<dbReference type="InterPro" id="IPR019557">
    <property type="entry name" value="AminoTfrase-like_pln_mobile"/>
</dbReference>